<keyword evidence="2" id="KW-1185">Reference proteome</keyword>
<feature type="transmembrane region" description="Helical" evidence="1">
    <location>
        <begin position="164"/>
        <end position="188"/>
    </location>
</feature>
<organism evidence="2 3">
    <name type="scientific">Acrobeloides nanus</name>
    <dbReference type="NCBI Taxonomy" id="290746"/>
    <lineage>
        <taxon>Eukaryota</taxon>
        <taxon>Metazoa</taxon>
        <taxon>Ecdysozoa</taxon>
        <taxon>Nematoda</taxon>
        <taxon>Chromadorea</taxon>
        <taxon>Rhabditida</taxon>
        <taxon>Tylenchina</taxon>
        <taxon>Cephalobomorpha</taxon>
        <taxon>Cephaloboidea</taxon>
        <taxon>Cephalobidae</taxon>
        <taxon>Acrobeloides</taxon>
    </lineage>
</organism>
<evidence type="ECO:0000313" key="2">
    <source>
        <dbReference type="Proteomes" id="UP000887540"/>
    </source>
</evidence>
<keyword evidence="1" id="KW-1133">Transmembrane helix</keyword>
<feature type="transmembrane region" description="Helical" evidence="1">
    <location>
        <begin position="208"/>
        <end position="226"/>
    </location>
</feature>
<feature type="transmembrane region" description="Helical" evidence="1">
    <location>
        <begin position="276"/>
        <end position="297"/>
    </location>
</feature>
<feature type="transmembrane region" description="Helical" evidence="1">
    <location>
        <begin position="89"/>
        <end position="111"/>
    </location>
</feature>
<feature type="transmembrane region" description="Helical" evidence="1">
    <location>
        <begin position="9"/>
        <end position="29"/>
    </location>
</feature>
<feature type="transmembrane region" description="Helical" evidence="1">
    <location>
        <begin position="117"/>
        <end position="143"/>
    </location>
</feature>
<feature type="transmembrane region" description="Helical" evidence="1">
    <location>
        <begin position="238"/>
        <end position="256"/>
    </location>
</feature>
<reference evidence="3" key="1">
    <citation type="submission" date="2022-11" db="UniProtKB">
        <authorList>
            <consortium name="WormBaseParasite"/>
        </authorList>
    </citation>
    <scope>IDENTIFICATION</scope>
</reference>
<feature type="transmembrane region" description="Helical" evidence="1">
    <location>
        <begin position="35"/>
        <end position="53"/>
    </location>
</feature>
<name>A0A914DAZ7_9BILA</name>
<sequence>MDNESKATIYCRTLITFIATLHLALSPLLHLSYGYAPVIFACFTTILVPHFLLTFRARQLEKKVDLAINSRILNCLTRDRYITWNEVHFSFDVILASINIFACYTNLAIRAREGGHWVYYLVPTGLSFLVFVLFTLDACFTFQSIKRNPRPRINHKPRKKLDRFMNFLAERLIVVQFPILILTIAWHYLSIDQEDYDTVGMGIVAANFIQYPLIFMITVFFHARIVRWFQSYLGKIGLHVYGVQYTILLIITGLGLSSFVLNTELNIKFHGNYNGYFYLITPYLTSLVSITQAFALAGHEAWKDFNATYQNNNSNAPIECNAVEVQMNYLPQDQTNQNQTPEIFSTDGHGQIVNESQEYLANDFQNITSGS</sequence>
<dbReference type="Proteomes" id="UP000887540">
    <property type="component" value="Unplaced"/>
</dbReference>
<proteinExistence type="predicted"/>
<accession>A0A914DAZ7</accession>
<keyword evidence="1" id="KW-0472">Membrane</keyword>
<keyword evidence="1" id="KW-0812">Transmembrane</keyword>
<dbReference type="WBParaSite" id="ACRNAN_scaffold226.g23057.t1">
    <property type="protein sequence ID" value="ACRNAN_scaffold226.g23057.t1"/>
    <property type="gene ID" value="ACRNAN_scaffold226.g23057"/>
</dbReference>
<evidence type="ECO:0000313" key="3">
    <source>
        <dbReference type="WBParaSite" id="ACRNAN_scaffold226.g23057.t1"/>
    </source>
</evidence>
<protein>
    <submittedName>
        <fullName evidence="3">Gustatory receptor</fullName>
    </submittedName>
</protein>
<dbReference type="AlphaFoldDB" id="A0A914DAZ7"/>
<evidence type="ECO:0000256" key="1">
    <source>
        <dbReference type="SAM" id="Phobius"/>
    </source>
</evidence>